<reference evidence="2" key="1">
    <citation type="submission" date="2023-01" db="EMBL/GenBank/DDBJ databases">
        <title>Key to firefly adult light organ development and bioluminescence: homeobox transcription factors regulate luciferase expression and transportation to peroxisome.</title>
        <authorList>
            <person name="Fu X."/>
        </authorList>
    </citation>
    <scope>NUCLEOTIDE SEQUENCE [LARGE SCALE GENOMIC DNA]</scope>
</reference>
<evidence type="ECO:0000313" key="1">
    <source>
        <dbReference type="EMBL" id="KAK4881138.1"/>
    </source>
</evidence>
<evidence type="ECO:0000313" key="2">
    <source>
        <dbReference type="Proteomes" id="UP001353858"/>
    </source>
</evidence>
<proteinExistence type="predicted"/>
<accession>A0AAN7PBM7</accession>
<dbReference type="AlphaFoldDB" id="A0AAN7PBM7"/>
<keyword evidence="2" id="KW-1185">Reference proteome</keyword>
<name>A0AAN7PBM7_9COLE</name>
<gene>
    <name evidence="1" type="ORF">RN001_004457</name>
</gene>
<dbReference type="EMBL" id="JARPUR010000002">
    <property type="protein sequence ID" value="KAK4881138.1"/>
    <property type="molecule type" value="Genomic_DNA"/>
</dbReference>
<organism evidence="1 2">
    <name type="scientific">Aquatica leii</name>
    <dbReference type="NCBI Taxonomy" id="1421715"/>
    <lineage>
        <taxon>Eukaryota</taxon>
        <taxon>Metazoa</taxon>
        <taxon>Ecdysozoa</taxon>
        <taxon>Arthropoda</taxon>
        <taxon>Hexapoda</taxon>
        <taxon>Insecta</taxon>
        <taxon>Pterygota</taxon>
        <taxon>Neoptera</taxon>
        <taxon>Endopterygota</taxon>
        <taxon>Coleoptera</taxon>
        <taxon>Polyphaga</taxon>
        <taxon>Elateriformia</taxon>
        <taxon>Elateroidea</taxon>
        <taxon>Lampyridae</taxon>
        <taxon>Luciolinae</taxon>
        <taxon>Aquatica</taxon>
    </lineage>
</organism>
<protein>
    <submittedName>
        <fullName evidence="1">Uncharacterized protein</fullName>
    </submittedName>
</protein>
<sequence>MKETQLNSKQNSKLVANIKDITNNRKFLTLKELEDYWDDEANFEDINDDNATIDIVLLPPEQVDELSDLEELEENILEDTVPVDVPGTIEIHGLNHNEVERNNQSKTEKTISEWNKEKAQFTIPNERRDKCSSRKKNLIKGIRGKTPAEVFNYSLLMSYY</sequence>
<comment type="caution">
    <text evidence="1">The sequence shown here is derived from an EMBL/GenBank/DDBJ whole genome shotgun (WGS) entry which is preliminary data.</text>
</comment>
<dbReference type="Proteomes" id="UP001353858">
    <property type="component" value="Unassembled WGS sequence"/>
</dbReference>